<accession>A0A0A1XSU7</accession>
<sequence>MKLLLFTVLFILLASVAEICSGYSWPFAKAIRGYHQGVGGYYGADHDYYGGAYSRHGQYGYDQYGRDRRGNNRRTGRTFSDIARVANPHPYAFVGARPYPGQPFNPLG</sequence>
<gene>
    <name evidence="2" type="primary">Alas2</name>
    <name evidence="2" type="ORF">g.52513</name>
</gene>
<organism evidence="2">
    <name type="scientific">Zeugodacus cucurbitae</name>
    <name type="common">Melon fruit fly</name>
    <name type="synonym">Bactrocera cucurbitae</name>
    <dbReference type="NCBI Taxonomy" id="28588"/>
    <lineage>
        <taxon>Eukaryota</taxon>
        <taxon>Metazoa</taxon>
        <taxon>Ecdysozoa</taxon>
        <taxon>Arthropoda</taxon>
        <taxon>Hexapoda</taxon>
        <taxon>Insecta</taxon>
        <taxon>Pterygota</taxon>
        <taxon>Neoptera</taxon>
        <taxon>Endopterygota</taxon>
        <taxon>Diptera</taxon>
        <taxon>Brachycera</taxon>
        <taxon>Muscomorpha</taxon>
        <taxon>Tephritoidea</taxon>
        <taxon>Tephritidae</taxon>
        <taxon>Zeugodacus</taxon>
        <taxon>Zeugodacus</taxon>
    </lineage>
</organism>
<name>A0A0A1XSU7_ZEUCU</name>
<reference evidence="2" key="1">
    <citation type="submission" date="2014-11" db="EMBL/GenBank/DDBJ databases">
        <authorList>
            <person name="Geib S."/>
        </authorList>
    </citation>
    <scope>NUCLEOTIDE SEQUENCE</scope>
</reference>
<protein>
    <submittedName>
        <fullName evidence="2">5-aminolevulinate synthase, erythroid-specific, mitochondrial</fullName>
    </submittedName>
</protein>
<evidence type="ECO:0000313" key="2">
    <source>
        <dbReference type="EMBL" id="JAD14106.1"/>
    </source>
</evidence>
<reference evidence="2" key="2">
    <citation type="journal article" date="2015" name="Gigascience">
        <title>Reconstructing a comprehensive transcriptome assembly of a white-pupal translocated strain of the pest fruit fly Bactrocera cucurbitae.</title>
        <authorList>
            <person name="Sim S.B."/>
            <person name="Calla B."/>
            <person name="Hall B."/>
            <person name="DeRego T."/>
            <person name="Geib S.M."/>
        </authorList>
    </citation>
    <scope>NUCLEOTIDE SEQUENCE</scope>
</reference>
<feature type="signal peptide" evidence="1">
    <location>
        <begin position="1"/>
        <end position="22"/>
    </location>
</feature>
<keyword evidence="1" id="KW-0732">Signal</keyword>
<dbReference type="AlphaFoldDB" id="A0A0A1XSU7"/>
<evidence type="ECO:0000256" key="1">
    <source>
        <dbReference type="SAM" id="SignalP"/>
    </source>
</evidence>
<proteinExistence type="predicted"/>
<feature type="chain" id="PRO_5001983974" evidence="1">
    <location>
        <begin position="23"/>
        <end position="108"/>
    </location>
</feature>
<dbReference type="EMBL" id="GBXI01000186">
    <property type="protein sequence ID" value="JAD14106.1"/>
    <property type="molecule type" value="Transcribed_RNA"/>
</dbReference>